<proteinExistence type="predicted"/>
<dbReference type="RefSeq" id="WP_196265192.1">
    <property type="nucleotide sequence ID" value="NZ_JADQDN010000012.1"/>
</dbReference>
<dbReference type="PANTHER" id="PTHR43102">
    <property type="entry name" value="SLR1143 PROTEIN"/>
    <property type="match status" value="1"/>
</dbReference>
<dbReference type="PANTHER" id="PTHR43102:SF2">
    <property type="entry name" value="GAF DOMAIN-CONTAINING PROTEIN"/>
    <property type="match status" value="1"/>
</dbReference>
<dbReference type="EMBL" id="JADQDN010000012">
    <property type="protein sequence ID" value="MBF9197839.1"/>
    <property type="molecule type" value="Genomic_DNA"/>
</dbReference>
<evidence type="ECO:0000313" key="3">
    <source>
        <dbReference type="Proteomes" id="UP000611708"/>
    </source>
</evidence>
<keyword evidence="3" id="KW-1185">Reference proteome</keyword>
<accession>A0ABS0HWF4</accession>
<dbReference type="InterPro" id="IPR003018">
    <property type="entry name" value="GAF"/>
</dbReference>
<evidence type="ECO:0000259" key="1">
    <source>
        <dbReference type="SMART" id="SM00065"/>
    </source>
</evidence>
<dbReference type="SMART" id="SM00065">
    <property type="entry name" value="GAF"/>
    <property type="match status" value="1"/>
</dbReference>
<gene>
    <name evidence="2" type="ORF">I2H36_17515</name>
</gene>
<protein>
    <submittedName>
        <fullName evidence="2">GAF domain-containing protein</fullName>
    </submittedName>
</protein>
<organism evidence="2 3">
    <name type="scientific">Microvirga terrestris</name>
    <dbReference type="NCBI Taxonomy" id="2791024"/>
    <lineage>
        <taxon>Bacteria</taxon>
        <taxon>Pseudomonadati</taxon>
        <taxon>Pseudomonadota</taxon>
        <taxon>Alphaproteobacteria</taxon>
        <taxon>Hyphomicrobiales</taxon>
        <taxon>Methylobacteriaceae</taxon>
        <taxon>Microvirga</taxon>
    </lineage>
</organism>
<dbReference type="Gene3D" id="3.30.450.40">
    <property type="match status" value="1"/>
</dbReference>
<sequence>MVPITMSFPTGPHEEERLKTLLETGALDATADPTLDLICEEARRHFEVPICTLTLLDRARQRIKAAQGLEPGETSRDVAFCNYTILSDEVFVIEDAVADDRVKDNPFVTGAPFIRFYAGAPLIFLKNIRLGALCLIDTKPRSFSRGDKAELQLYADRAVRQIATAEFEKIS</sequence>
<evidence type="ECO:0000313" key="2">
    <source>
        <dbReference type="EMBL" id="MBF9197839.1"/>
    </source>
</evidence>
<name>A0ABS0HWF4_9HYPH</name>
<dbReference type="Pfam" id="PF01590">
    <property type="entry name" value="GAF"/>
    <property type="match status" value="1"/>
</dbReference>
<comment type="caution">
    <text evidence="2">The sequence shown here is derived from an EMBL/GenBank/DDBJ whole genome shotgun (WGS) entry which is preliminary data.</text>
</comment>
<reference evidence="2 3" key="1">
    <citation type="submission" date="2020-11" db="EMBL/GenBank/DDBJ databases">
        <authorList>
            <person name="Kim M.K."/>
        </authorList>
    </citation>
    <scope>NUCLEOTIDE SEQUENCE [LARGE SCALE GENOMIC DNA]</scope>
    <source>
        <strain evidence="2 3">BT290</strain>
    </source>
</reference>
<feature type="domain" description="GAF" evidence="1">
    <location>
        <begin position="30"/>
        <end position="169"/>
    </location>
</feature>
<dbReference type="InterPro" id="IPR029016">
    <property type="entry name" value="GAF-like_dom_sf"/>
</dbReference>
<dbReference type="Proteomes" id="UP000611708">
    <property type="component" value="Unassembled WGS sequence"/>
</dbReference>
<dbReference type="SUPFAM" id="SSF55781">
    <property type="entry name" value="GAF domain-like"/>
    <property type="match status" value="1"/>
</dbReference>